<keyword evidence="3" id="KW-0479">Metal-binding</keyword>
<evidence type="ECO:0000256" key="6">
    <source>
        <dbReference type="PROSITE-ProRule" id="PRU00047"/>
    </source>
</evidence>
<organism evidence="10 11">
    <name type="scientific">Malus domestica</name>
    <name type="common">Apple</name>
    <name type="synonym">Pyrus malus</name>
    <dbReference type="NCBI Taxonomy" id="3750"/>
    <lineage>
        <taxon>Eukaryota</taxon>
        <taxon>Viridiplantae</taxon>
        <taxon>Streptophyta</taxon>
        <taxon>Embryophyta</taxon>
        <taxon>Tracheophyta</taxon>
        <taxon>Spermatophyta</taxon>
        <taxon>Magnoliopsida</taxon>
        <taxon>eudicotyledons</taxon>
        <taxon>Gunneridae</taxon>
        <taxon>Pentapetalae</taxon>
        <taxon>rosids</taxon>
        <taxon>fabids</taxon>
        <taxon>Rosales</taxon>
        <taxon>Rosaceae</taxon>
        <taxon>Amygdaloideae</taxon>
        <taxon>Maleae</taxon>
        <taxon>Malus</taxon>
    </lineage>
</organism>
<keyword evidence="2" id="KW-0808">Transferase</keyword>
<keyword evidence="4 6" id="KW-0863">Zinc-finger</keyword>
<feature type="domain" description="CCHC-type" evidence="8">
    <location>
        <begin position="222"/>
        <end position="235"/>
    </location>
</feature>
<gene>
    <name evidence="10" type="ORF">DVH24_027958</name>
</gene>
<feature type="domain" description="CCHC-type" evidence="8">
    <location>
        <begin position="409"/>
        <end position="423"/>
    </location>
</feature>
<feature type="region of interest" description="Disordered" evidence="7">
    <location>
        <begin position="186"/>
        <end position="205"/>
    </location>
</feature>
<reference evidence="10 11" key="1">
    <citation type="submission" date="2018-10" db="EMBL/GenBank/DDBJ databases">
        <title>A high-quality apple genome assembly.</title>
        <authorList>
            <person name="Hu J."/>
        </authorList>
    </citation>
    <scope>NUCLEOTIDE SEQUENCE [LARGE SCALE GENOMIC DNA]</scope>
    <source>
        <strain evidence="11">cv. HFTH1</strain>
        <tissue evidence="10">Young leaf</tissue>
    </source>
</reference>
<dbReference type="InterPro" id="IPR001878">
    <property type="entry name" value="Znf_CCHC"/>
</dbReference>
<evidence type="ECO:0000256" key="1">
    <source>
        <dbReference type="ARBA" id="ARBA00009995"/>
    </source>
</evidence>
<dbReference type="SUPFAM" id="SSF53756">
    <property type="entry name" value="UDP-Glycosyltransferase/glycogen phosphorylase"/>
    <property type="match status" value="2"/>
</dbReference>
<evidence type="ECO:0000256" key="4">
    <source>
        <dbReference type="ARBA" id="ARBA00022771"/>
    </source>
</evidence>
<dbReference type="STRING" id="3750.A0A498HFA7"/>
<dbReference type="GO" id="GO:0003676">
    <property type="term" value="F:nucleic acid binding"/>
    <property type="evidence" value="ECO:0007669"/>
    <property type="project" value="InterPro"/>
</dbReference>
<evidence type="ECO:0000259" key="9">
    <source>
        <dbReference type="PROSITE" id="PS51999"/>
    </source>
</evidence>
<dbReference type="GO" id="GO:0008270">
    <property type="term" value="F:zinc ion binding"/>
    <property type="evidence" value="ECO:0007669"/>
    <property type="project" value="UniProtKB-KW"/>
</dbReference>
<dbReference type="PROSITE" id="PS51999">
    <property type="entry name" value="ZF_GRF"/>
    <property type="match status" value="2"/>
</dbReference>
<evidence type="ECO:0000256" key="2">
    <source>
        <dbReference type="ARBA" id="ARBA00022679"/>
    </source>
</evidence>
<dbReference type="AlphaFoldDB" id="A0A498HFA7"/>
<feature type="domain" description="GRF-type" evidence="9">
    <location>
        <begin position="265"/>
        <end position="308"/>
    </location>
</feature>
<dbReference type="Pfam" id="PF06839">
    <property type="entry name" value="Zn_ribbon_GRF"/>
    <property type="match status" value="2"/>
</dbReference>
<evidence type="ECO:0000256" key="7">
    <source>
        <dbReference type="SAM" id="MobiDB-lite"/>
    </source>
</evidence>
<accession>A0A498HFA7</accession>
<dbReference type="GO" id="GO:0080044">
    <property type="term" value="F:quercetin 7-O-glucosyltransferase activity"/>
    <property type="evidence" value="ECO:0007669"/>
    <property type="project" value="TreeGrafter"/>
</dbReference>
<dbReference type="PROSITE" id="PS50158">
    <property type="entry name" value="ZF_CCHC"/>
    <property type="match status" value="3"/>
</dbReference>
<comment type="similarity">
    <text evidence="1">Belongs to the UDP-glycosyltransferase family.</text>
</comment>
<dbReference type="Gene3D" id="4.10.60.10">
    <property type="entry name" value="Zinc finger, CCHC-type"/>
    <property type="match status" value="3"/>
</dbReference>
<evidence type="ECO:0000313" key="11">
    <source>
        <dbReference type="Proteomes" id="UP000290289"/>
    </source>
</evidence>
<keyword evidence="5" id="KW-0862">Zinc</keyword>
<feature type="domain" description="GRF-type" evidence="9">
    <location>
        <begin position="339"/>
        <end position="381"/>
    </location>
</feature>
<evidence type="ECO:0000256" key="5">
    <source>
        <dbReference type="ARBA" id="ARBA00022833"/>
    </source>
</evidence>
<dbReference type="SMART" id="SM00343">
    <property type="entry name" value="ZnF_C2HC"/>
    <property type="match status" value="3"/>
</dbReference>
<protein>
    <recommendedName>
        <fullName evidence="12">CCHC-type domain-containing protein</fullName>
    </recommendedName>
</protein>
<dbReference type="PANTHER" id="PTHR11926">
    <property type="entry name" value="GLUCOSYL/GLUCURONOSYL TRANSFERASES"/>
    <property type="match status" value="1"/>
</dbReference>
<proteinExistence type="inferred from homology"/>
<evidence type="ECO:0000259" key="8">
    <source>
        <dbReference type="PROSITE" id="PS50158"/>
    </source>
</evidence>
<dbReference type="SUPFAM" id="SSF57756">
    <property type="entry name" value="Retrovirus zinc finger-like domains"/>
    <property type="match status" value="2"/>
</dbReference>
<dbReference type="PANTHER" id="PTHR11926:SF1516">
    <property type="entry name" value="GLYCOSYLTRANSFERASE"/>
    <property type="match status" value="1"/>
</dbReference>
<dbReference type="InterPro" id="IPR002213">
    <property type="entry name" value="UDP_glucos_trans"/>
</dbReference>
<comment type="caution">
    <text evidence="10">The sequence shown here is derived from an EMBL/GenBank/DDBJ whole genome shotgun (WGS) entry which is preliminary data.</text>
</comment>
<evidence type="ECO:0000313" key="10">
    <source>
        <dbReference type="EMBL" id="RXH67811.1"/>
    </source>
</evidence>
<keyword evidence="11" id="KW-1185">Reference proteome</keyword>
<feature type="domain" description="CCHC-type" evidence="8">
    <location>
        <begin position="445"/>
        <end position="460"/>
    </location>
</feature>
<evidence type="ECO:0000256" key="3">
    <source>
        <dbReference type="ARBA" id="ARBA00022723"/>
    </source>
</evidence>
<dbReference type="GO" id="GO:0080043">
    <property type="term" value="F:quercetin 3-O-glucosyltransferase activity"/>
    <property type="evidence" value="ECO:0007669"/>
    <property type="project" value="TreeGrafter"/>
</dbReference>
<dbReference type="CDD" id="cd03784">
    <property type="entry name" value="GT1_Gtf-like"/>
    <property type="match status" value="1"/>
</dbReference>
<name>A0A498HFA7_MALDO</name>
<dbReference type="EMBL" id="RDQH01000343">
    <property type="protein sequence ID" value="RXH67811.1"/>
    <property type="molecule type" value="Genomic_DNA"/>
</dbReference>
<dbReference type="InterPro" id="IPR010666">
    <property type="entry name" value="Znf_GRF"/>
</dbReference>
<dbReference type="Pfam" id="PF00098">
    <property type="entry name" value="zf-CCHC"/>
    <property type="match status" value="3"/>
</dbReference>
<dbReference type="Proteomes" id="UP000290289">
    <property type="component" value="Chromosome 17"/>
</dbReference>
<dbReference type="InterPro" id="IPR036875">
    <property type="entry name" value="Znf_CCHC_sf"/>
</dbReference>
<evidence type="ECO:0008006" key="12">
    <source>
        <dbReference type="Google" id="ProtNLM"/>
    </source>
</evidence>
<sequence length="901" mass="97309">MKAGIKDIRLRDLPAFLRTTNLNDSAFFLTSEATKRVHKASAVVIHIIEALQLDILDAISSMISHIYPIGPLQLLSNQIEEDLLKSPMEKRSLSDFHGSIPRCQFPKNGWHGIEMKTEAKRFAIEIEDDDEFLSQVAAAEAEALAYKRRRISTAPSQNAAVSFNSHANQKLGADDDGGGLYTAALKGSQRAVPDTPRGGLSRGRVNVGAAGNDGVSAGGDTCFKCGKPGHWARDCDAPSGGGGGGGYYGNFGGGDSSISVPEKNCSCGYGACLVLTANTEKNPGRKFYKCPLRQENGGCSFFEWCDNAATGPNAVATTGSATRSHSYAASDSSFPALECPCGGGVCLILTAKTGKNIGSQFYRCPAKEGSSCGFFKWCNEHIAAAAGVPGRGLSEANSKGYGVTTGSSCFKCGKEGHWARDCPTVPSYNAAPAEMGARSASGGSCYKCGKPGHWAQDCPSECKSKMSSIAVGDKPHAVCIPVPFQSHIKAMLKLAKLLHHRGFHITFVNTEFNHKRFLKSLGPNSLDGFPDFRFETIPDSLPVSDADSAQDPYLLCDSIRTNFLAPFCNLIKKLNDMAASNNVSPPVSCIVSDGLMTFTITAAEEFRLPIALFFTLAASACSLMGSEHYSALVERGFAPLKDESCLTDDILDKVMDWIPGMNGVRLRALPYWDIGNKPHAVCTPLPLPSHVTAMLKLAKLLHHKGFHIAFVNTEYNHKRFLKSLGPSSLDGLPDFRYETIPDGLSDTNPRQEFPLLQESIRKNFLAPLRNLLKKLNDSNPPVTCMVSDGFMTSTITAAKELGIPIVVFFPFAAAGFMGSKQYPILVEKGLAPLKDESCLTKGFLEMVIDWVPGMKGIRLRDLLKALFLPTHVFCFVLLQVLAAERLYRRGFLVNLSIGGYL</sequence>
<dbReference type="Gene3D" id="3.40.50.2000">
    <property type="entry name" value="Glycogen Phosphorylase B"/>
    <property type="match status" value="3"/>
</dbReference>